<dbReference type="AlphaFoldDB" id="A0A397QBY7"/>
<dbReference type="NCBIfam" id="TIGR01583">
    <property type="entry name" value="formate-DH-gamm"/>
    <property type="match status" value="1"/>
</dbReference>
<feature type="transmembrane region" description="Helical" evidence="13">
    <location>
        <begin position="152"/>
        <end position="171"/>
    </location>
</feature>
<protein>
    <submittedName>
        <fullName evidence="15">Formate dehydrogenase gamma subunit</fullName>
    </submittedName>
</protein>
<evidence type="ECO:0000256" key="4">
    <source>
        <dbReference type="ARBA" id="ARBA00022448"/>
    </source>
</evidence>
<dbReference type="GO" id="GO:0015944">
    <property type="term" value="P:formate oxidation"/>
    <property type="evidence" value="ECO:0007669"/>
    <property type="project" value="TreeGrafter"/>
</dbReference>
<keyword evidence="12 13" id="KW-0472">Membrane</keyword>
<keyword evidence="7 13" id="KW-0812">Transmembrane</keyword>
<feature type="transmembrane region" description="Helical" evidence="13">
    <location>
        <begin position="61"/>
        <end position="82"/>
    </location>
</feature>
<keyword evidence="8" id="KW-0479">Metal-binding</keyword>
<evidence type="ECO:0000256" key="5">
    <source>
        <dbReference type="ARBA" id="ARBA00022475"/>
    </source>
</evidence>
<dbReference type="GO" id="GO:0009055">
    <property type="term" value="F:electron transfer activity"/>
    <property type="evidence" value="ECO:0007669"/>
    <property type="project" value="InterPro"/>
</dbReference>
<comment type="similarity">
    <text evidence="3">Belongs to the formate dehydrogenase gamma subunit family.</text>
</comment>
<evidence type="ECO:0000256" key="10">
    <source>
        <dbReference type="ARBA" id="ARBA00022989"/>
    </source>
</evidence>
<dbReference type="GO" id="GO:0046872">
    <property type="term" value="F:metal ion binding"/>
    <property type="evidence" value="ECO:0007669"/>
    <property type="project" value="UniProtKB-KW"/>
</dbReference>
<evidence type="ECO:0000256" key="11">
    <source>
        <dbReference type="ARBA" id="ARBA00023004"/>
    </source>
</evidence>
<comment type="caution">
    <text evidence="15">The sequence shown here is derived from an EMBL/GenBank/DDBJ whole genome shotgun (WGS) entry which is preliminary data.</text>
</comment>
<dbReference type="Proteomes" id="UP000266273">
    <property type="component" value="Unassembled WGS sequence"/>
</dbReference>
<dbReference type="InterPro" id="IPR016174">
    <property type="entry name" value="Di-haem_cyt_TM"/>
</dbReference>
<dbReference type="SUPFAM" id="SSF81342">
    <property type="entry name" value="Transmembrane di-heme cytochromes"/>
    <property type="match status" value="1"/>
</dbReference>
<evidence type="ECO:0000256" key="7">
    <source>
        <dbReference type="ARBA" id="ARBA00022692"/>
    </source>
</evidence>
<accession>A0A397QBY7</accession>
<dbReference type="InterPro" id="IPR006471">
    <property type="entry name" value="Formate_DH_gsu"/>
</dbReference>
<feature type="domain" description="Cytochrome b561 bacterial/Ni-hydrogenase" evidence="14">
    <location>
        <begin position="99"/>
        <end position="276"/>
    </location>
</feature>
<evidence type="ECO:0000256" key="2">
    <source>
        <dbReference type="ARBA" id="ARBA00004651"/>
    </source>
</evidence>
<comment type="cofactor">
    <cofactor evidence="1">
        <name>heme</name>
        <dbReference type="ChEBI" id="CHEBI:30413"/>
    </cofactor>
</comment>
<keyword evidence="11" id="KW-0408">Iron</keyword>
<sequence length="302" mass="32351">MADNNTGPAGPPNTLGGQSDADIWLQIRRGTEGQSAVPDPEAGILINPSGEWWSVVHQDTLITYGGIALLVILGAIALFYLLRGTIRIDGGVSGRSVPRFSLAQRTAHWMTASLFILLGLTGLIILFGRPVLIPLIGPEAFGVLATAAMQAHNLFGPIFGVAIIVLFLLFVRGNFPSLRDIGWLLRGGGMFGVHASAGRYNFGEKMWFWTAFITGIALTGSGFLLLFPDALGSRTTLQLADLVHAVAALVMIGIGFGHIYLGTLGTEGTFKGMVEGSVDENWARTHHDRWLKEVKAQEGKTS</sequence>
<organism evidence="15 16">
    <name type="scientific">Dichotomicrobium thermohalophilum</name>
    <dbReference type="NCBI Taxonomy" id="933063"/>
    <lineage>
        <taxon>Bacteria</taxon>
        <taxon>Pseudomonadati</taxon>
        <taxon>Pseudomonadota</taxon>
        <taxon>Alphaproteobacteria</taxon>
        <taxon>Hyphomicrobiales</taxon>
        <taxon>Hyphomicrobiaceae</taxon>
        <taxon>Dichotomicrobium</taxon>
    </lineage>
</organism>
<feature type="transmembrane region" description="Helical" evidence="13">
    <location>
        <begin position="239"/>
        <end position="261"/>
    </location>
</feature>
<dbReference type="GO" id="GO:0009326">
    <property type="term" value="C:formate dehydrogenase complex"/>
    <property type="evidence" value="ECO:0007669"/>
    <property type="project" value="InterPro"/>
</dbReference>
<keyword evidence="4" id="KW-0813">Transport</keyword>
<dbReference type="OrthoDB" id="9790598at2"/>
<evidence type="ECO:0000313" key="16">
    <source>
        <dbReference type="Proteomes" id="UP000266273"/>
    </source>
</evidence>
<name>A0A397QBY7_9HYPH</name>
<evidence type="ECO:0000256" key="3">
    <source>
        <dbReference type="ARBA" id="ARBA00010747"/>
    </source>
</evidence>
<dbReference type="GO" id="GO:0005886">
    <property type="term" value="C:plasma membrane"/>
    <property type="evidence" value="ECO:0007669"/>
    <property type="project" value="UniProtKB-SubCell"/>
</dbReference>
<dbReference type="Pfam" id="PF01292">
    <property type="entry name" value="Ni_hydr_CYTB"/>
    <property type="match status" value="1"/>
</dbReference>
<dbReference type="InterPro" id="IPR051817">
    <property type="entry name" value="FDH_cytochrome_b556_subunit"/>
</dbReference>
<evidence type="ECO:0000256" key="12">
    <source>
        <dbReference type="ARBA" id="ARBA00023136"/>
    </source>
</evidence>
<dbReference type="GO" id="GO:0022904">
    <property type="term" value="P:respiratory electron transport chain"/>
    <property type="evidence" value="ECO:0007669"/>
    <property type="project" value="InterPro"/>
</dbReference>
<keyword evidence="9" id="KW-0249">Electron transport</keyword>
<evidence type="ECO:0000256" key="8">
    <source>
        <dbReference type="ARBA" id="ARBA00022723"/>
    </source>
</evidence>
<keyword evidence="10 13" id="KW-1133">Transmembrane helix</keyword>
<feature type="transmembrane region" description="Helical" evidence="13">
    <location>
        <begin position="109"/>
        <end position="132"/>
    </location>
</feature>
<keyword evidence="16" id="KW-1185">Reference proteome</keyword>
<dbReference type="PANTHER" id="PTHR30074:SF6">
    <property type="entry name" value="FORMATE DEHYDROGENASE GAMMA SUBUNIT"/>
    <property type="match status" value="1"/>
</dbReference>
<proteinExistence type="inferred from homology"/>
<gene>
    <name evidence="15" type="ORF">BXY53_0827</name>
</gene>
<feature type="transmembrane region" description="Helical" evidence="13">
    <location>
        <begin position="206"/>
        <end position="227"/>
    </location>
</feature>
<dbReference type="RefSeq" id="WP_119060607.1">
    <property type="nucleotide sequence ID" value="NZ_QXDF01000001.1"/>
</dbReference>
<reference evidence="15 16" key="1">
    <citation type="submission" date="2018-08" db="EMBL/GenBank/DDBJ databases">
        <title>Genomic Encyclopedia of Archaeal and Bacterial Type Strains, Phase II (KMG-II): from individual species to whole genera.</title>
        <authorList>
            <person name="Goeker M."/>
        </authorList>
    </citation>
    <scope>NUCLEOTIDE SEQUENCE [LARGE SCALE GENOMIC DNA]</scope>
    <source>
        <strain evidence="15 16">DSM 5002</strain>
    </source>
</reference>
<comment type="subcellular location">
    <subcellularLocation>
        <location evidence="2">Cell membrane</location>
        <topology evidence="2">Multi-pass membrane protein</topology>
    </subcellularLocation>
</comment>
<dbReference type="Gene3D" id="1.20.950.20">
    <property type="entry name" value="Transmembrane di-heme cytochromes, Chain C"/>
    <property type="match status" value="1"/>
</dbReference>
<evidence type="ECO:0000256" key="1">
    <source>
        <dbReference type="ARBA" id="ARBA00001971"/>
    </source>
</evidence>
<keyword evidence="5" id="KW-1003">Cell membrane</keyword>
<evidence type="ECO:0000259" key="14">
    <source>
        <dbReference type="Pfam" id="PF01292"/>
    </source>
</evidence>
<dbReference type="InterPro" id="IPR011577">
    <property type="entry name" value="Cyt_b561_bac/Ni-Hgenase"/>
</dbReference>
<evidence type="ECO:0000313" key="15">
    <source>
        <dbReference type="EMBL" id="RIA55751.1"/>
    </source>
</evidence>
<evidence type="ECO:0000256" key="9">
    <source>
        <dbReference type="ARBA" id="ARBA00022982"/>
    </source>
</evidence>
<dbReference type="GO" id="GO:0009061">
    <property type="term" value="P:anaerobic respiration"/>
    <property type="evidence" value="ECO:0007669"/>
    <property type="project" value="TreeGrafter"/>
</dbReference>
<dbReference type="GO" id="GO:0036397">
    <property type="term" value="F:formate dehydrogenase (quinone) activity"/>
    <property type="evidence" value="ECO:0007669"/>
    <property type="project" value="TreeGrafter"/>
</dbReference>
<evidence type="ECO:0000256" key="6">
    <source>
        <dbReference type="ARBA" id="ARBA00022617"/>
    </source>
</evidence>
<dbReference type="EMBL" id="QXDF01000001">
    <property type="protein sequence ID" value="RIA55751.1"/>
    <property type="molecule type" value="Genomic_DNA"/>
</dbReference>
<dbReference type="PANTHER" id="PTHR30074">
    <property type="entry name" value="FORMATE DEHYDROGENASE, NITRATE-INDUCIBLE, CYTOCHROME B556 FDN SUBUNIT"/>
    <property type="match status" value="1"/>
</dbReference>
<dbReference type="GO" id="GO:0008863">
    <property type="term" value="F:formate dehydrogenase (NAD+) activity"/>
    <property type="evidence" value="ECO:0007669"/>
    <property type="project" value="InterPro"/>
</dbReference>
<evidence type="ECO:0000256" key="13">
    <source>
        <dbReference type="SAM" id="Phobius"/>
    </source>
</evidence>
<keyword evidence="6" id="KW-0349">Heme</keyword>